<gene>
    <name evidence="7" type="ORF">IV50_GL000083</name>
</gene>
<keyword evidence="6 7" id="KW-0449">Lipoprotein</keyword>
<dbReference type="PANTHER" id="PTHR30429">
    <property type="entry name" value="D-METHIONINE-BINDING LIPOPROTEIN METQ"/>
    <property type="match status" value="1"/>
</dbReference>
<organism evidence="7 8">
    <name type="scientific">Weissella viridescens</name>
    <name type="common">Lactobacillus viridescens</name>
    <dbReference type="NCBI Taxonomy" id="1629"/>
    <lineage>
        <taxon>Bacteria</taxon>
        <taxon>Bacillati</taxon>
        <taxon>Bacillota</taxon>
        <taxon>Bacilli</taxon>
        <taxon>Lactobacillales</taxon>
        <taxon>Lactobacillaceae</taxon>
        <taxon>Weissella</taxon>
    </lineage>
</organism>
<evidence type="ECO:0000256" key="1">
    <source>
        <dbReference type="ARBA" id="ARBA00004635"/>
    </source>
</evidence>
<proteinExistence type="inferred from homology"/>
<protein>
    <submittedName>
        <fullName evidence="7">D-methionine-binding lipoprotein MetQ</fullName>
    </submittedName>
</protein>
<evidence type="ECO:0000313" key="7">
    <source>
        <dbReference type="EMBL" id="KRN46820.1"/>
    </source>
</evidence>
<dbReference type="PIRSF" id="PIRSF002854">
    <property type="entry name" value="MetQ"/>
    <property type="match status" value="1"/>
</dbReference>
<sequence length="304" mass="33057">MLTEHISDEEHNMSKLLKQIAVGSAVFGLATVVGTTVSQADGKDTKDLKTIKVGINSPSKTDDGVWKRVKANGKKNGIDIKLVTFTDFNQPNQALQDGQIDANAFQHYAFLKDWNQHHHADLQAVGQTVSGPGRLYSDKHKSIKDIPDGGTIAIANDPTNEARALFLLQSAGLIKLKSGVENPTAKDVVSSPKHLKIKELAADQTLASLKSVDAAVISATFVEAAGRNPESAIYVWNVDNKHTHQYINIIASSKAKENKWYTKALVKSYQADNVANYINKTSHGTEVPAWKGAPQPKLKTAEQK</sequence>
<dbReference type="EMBL" id="JQBM01000001">
    <property type="protein sequence ID" value="KRN46820.1"/>
    <property type="molecule type" value="Genomic_DNA"/>
</dbReference>
<dbReference type="PATRIC" id="fig|1629.5.peg.86"/>
<comment type="similarity">
    <text evidence="2">Belongs to the NlpA lipoprotein family.</text>
</comment>
<dbReference type="PANTHER" id="PTHR30429:SF0">
    <property type="entry name" value="METHIONINE-BINDING LIPOPROTEIN METQ"/>
    <property type="match status" value="1"/>
</dbReference>
<dbReference type="SUPFAM" id="SSF53850">
    <property type="entry name" value="Periplasmic binding protein-like II"/>
    <property type="match status" value="1"/>
</dbReference>
<evidence type="ECO:0000313" key="8">
    <source>
        <dbReference type="Proteomes" id="UP000051992"/>
    </source>
</evidence>
<dbReference type="GO" id="GO:0016020">
    <property type="term" value="C:membrane"/>
    <property type="evidence" value="ECO:0007669"/>
    <property type="project" value="UniProtKB-SubCell"/>
</dbReference>
<reference evidence="7 8" key="1">
    <citation type="journal article" date="2015" name="Genome Announc.">
        <title>Expanding the biotechnology potential of lactobacilli through comparative genomics of 213 strains and associated genera.</title>
        <authorList>
            <person name="Sun Z."/>
            <person name="Harris H.M."/>
            <person name="McCann A."/>
            <person name="Guo C."/>
            <person name="Argimon S."/>
            <person name="Zhang W."/>
            <person name="Yang X."/>
            <person name="Jeffery I.B."/>
            <person name="Cooney J.C."/>
            <person name="Kagawa T.F."/>
            <person name="Liu W."/>
            <person name="Song Y."/>
            <person name="Salvetti E."/>
            <person name="Wrobel A."/>
            <person name="Rasinkangas P."/>
            <person name="Parkhill J."/>
            <person name="Rea M.C."/>
            <person name="O'Sullivan O."/>
            <person name="Ritari J."/>
            <person name="Douillard F.P."/>
            <person name="Paul Ross R."/>
            <person name="Yang R."/>
            <person name="Briner A.E."/>
            <person name="Felis G.E."/>
            <person name="de Vos W.M."/>
            <person name="Barrangou R."/>
            <person name="Klaenhammer T.R."/>
            <person name="Caufield P.W."/>
            <person name="Cui Y."/>
            <person name="Zhang H."/>
            <person name="O'Toole P.W."/>
        </authorList>
    </citation>
    <scope>NUCLEOTIDE SEQUENCE [LARGE SCALE GENOMIC DNA]</scope>
    <source>
        <strain evidence="7 8">DSM 20410</strain>
    </source>
</reference>
<evidence type="ECO:0000256" key="3">
    <source>
        <dbReference type="ARBA" id="ARBA00022729"/>
    </source>
</evidence>
<comment type="caution">
    <text evidence="7">The sequence shown here is derived from an EMBL/GenBank/DDBJ whole genome shotgun (WGS) entry which is preliminary data.</text>
</comment>
<accession>A0A0R2HBH0</accession>
<evidence type="ECO:0000256" key="4">
    <source>
        <dbReference type="ARBA" id="ARBA00023136"/>
    </source>
</evidence>
<dbReference type="AlphaFoldDB" id="A0A0R2HBH0"/>
<keyword evidence="3" id="KW-0732">Signal</keyword>
<dbReference type="Gene3D" id="3.40.190.10">
    <property type="entry name" value="Periplasmic binding protein-like II"/>
    <property type="match status" value="2"/>
</dbReference>
<dbReference type="InterPro" id="IPR004872">
    <property type="entry name" value="Lipoprotein_NlpA"/>
</dbReference>
<evidence type="ECO:0000256" key="2">
    <source>
        <dbReference type="ARBA" id="ARBA00008973"/>
    </source>
</evidence>
<keyword evidence="8" id="KW-1185">Reference proteome</keyword>
<comment type="subcellular location">
    <subcellularLocation>
        <location evidence="1">Membrane</location>
        <topology evidence="1">Lipid-anchor</topology>
    </subcellularLocation>
</comment>
<evidence type="ECO:0000256" key="5">
    <source>
        <dbReference type="ARBA" id="ARBA00023139"/>
    </source>
</evidence>
<keyword evidence="4" id="KW-0472">Membrane</keyword>
<dbReference type="Proteomes" id="UP000051992">
    <property type="component" value="Unassembled WGS sequence"/>
</dbReference>
<dbReference type="Pfam" id="PF03180">
    <property type="entry name" value="Lipoprotein_9"/>
    <property type="match status" value="1"/>
</dbReference>
<evidence type="ECO:0000256" key="6">
    <source>
        <dbReference type="ARBA" id="ARBA00023288"/>
    </source>
</evidence>
<name>A0A0R2HBH0_WEIVI</name>
<keyword evidence="5" id="KW-0564">Palmitate</keyword>